<proteinExistence type="predicted"/>
<evidence type="ECO:0000313" key="1">
    <source>
        <dbReference type="EMBL" id="KAK9886128.1"/>
    </source>
</evidence>
<comment type="caution">
    <text evidence="1">The sequence shown here is derived from an EMBL/GenBank/DDBJ whole genome shotgun (WGS) entry which is preliminary data.</text>
</comment>
<sequence>MKASCLSRKWQPYKLCKDDQYDFLMVLVERSFKSFDMINFSNIPTVFLDRQGPTGHETILSRSAQKGIKSLDSMEFSLHESAQRRPQIARNQ</sequence>
<protein>
    <submittedName>
        <fullName evidence="1">Uncharacterized protein</fullName>
    </submittedName>
</protein>
<name>A0AAW1V040_9CUCU</name>
<reference evidence="1 2" key="1">
    <citation type="submission" date="2023-03" db="EMBL/GenBank/DDBJ databases">
        <title>Genome insight into feeding habits of ladybird beetles.</title>
        <authorList>
            <person name="Li H.-S."/>
            <person name="Huang Y.-H."/>
            <person name="Pang H."/>
        </authorList>
    </citation>
    <scope>NUCLEOTIDE SEQUENCE [LARGE SCALE GENOMIC DNA]</scope>
    <source>
        <strain evidence="1">SYSU_2023b</strain>
        <tissue evidence="1">Whole body</tissue>
    </source>
</reference>
<gene>
    <name evidence="1" type="ORF">WA026_014914</name>
</gene>
<evidence type="ECO:0000313" key="2">
    <source>
        <dbReference type="Proteomes" id="UP001431783"/>
    </source>
</evidence>
<dbReference type="EMBL" id="JARQZJ010000098">
    <property type="protein sequence ID" value="KAK9886128.1"/>
    <property type="molecule type" value="Genomic_DNA"/>
</dbReference>
<keyword evidence="2" id="KW-1185">Reference proteome</keyword>
<dbReference type="AlphaFoldDB" id="A0AAW1V040"/>
<organism evidence="1 2">
    <name type="scientific">Henosepilachna vigintioctopunctata</name>
    <dbReference type="NCBI Taxonomy" id="420089"/>
    <lineage>
        <taxon>Eukaryota</taxon>
        <taxon>Metazoa</taxon>
        <taxon>Ecdysozoa</taxon>
        <taxon>Arthropoda</taxon>
        <taxon>Hexapoda</taxon>
        <taxon>Insecta</taxon>
        <taxon>Pterygota</taxon>
        <taxon>Neoptera</taxon>
        <taxon>Endopterygota</taxon>
        <taxon>Coleoptera</taxon>
        <taxon>Polyphaga</taxon>
        <taxon>Cucujiformia</taxon>
        <taxon>Coccinelloidea</taxon>
        <taxon>Coccinellidae</taxon>
        <taxon>Epilachninae</taxon>
        <taxon>Epilachnini</taxon>
        <taxon>Henosepilachna</taxon>
    </lineage>
</organism>
<dbReference type="Proteomes" id="UP001431783">
    <property type="component" value="Unassembled WGS sequence"/>
</dbReference>
<accession>A0AAW1V040</accession>